<gene>
    <name evidence="16" type="ORF">SAMN02745220_02657</name>
</gene>
<dbReference type="InterPro" id="IPR018314">
    <property type="entry name" value="RsmB/NOL1/NOP2-like_CS"/>
</dbReference>
<comment type="function">
    <text evidence="1">Specifically methylates the cytosine at position 967 (m5C967) of 16S rRNA.</text>
</comment>
<dbReference type="PANTHER" id="PTHR22807">
    <property type="entry name" value="NOP2 YEAST -RELATED NOL1/NOP2/FMU SUN DOMAIN-CONTAINING"/>
    <property type="match status" value="1"/>
</dbReference>
<evidence type="ECO:0000256" key="8">
    <source>
        <dbReference type="ARBA" id="ARBA00022679"/>
    </source>
</evidence>
<evidence type="ECO:0000256" key="2">
    <source>
        <dbReference type="ARBA" id="ARBA00004496"/>
    </source>
</evidence>
<comment type="subcellular location">
    <subcellularLocation>
        <location evidence="2">Cytoplasm</location>
    </subcellularLocation>
</comment>
<dbReference type="GO" id="GO:0005737">
    <property type="term" value="C:cytoplasm"/>
    <property type="evidence" value="ECO:0007669"/>
    <property type="project" value="UniProtKB-SubCell"/>
</dbReference>
<evidence type="ECO:0000259" key="15">
    <source>
        <dbReference type="PROSITE" id="PS51686"/>
    </source>
</evidence>
<dbReference type="PROSITE" id="PS01153">
    <property type="entry name" value="NOL1_NOP2_SUN"/>
    <property type="match status" value="1"/>
</dbReference>
<evidence type="ECO:0000256" key="4">
    <source>
        <dbReference type="ARBA" id="ARBA00012140"/>
    </source>
</evidence>
<dbReference type="AlphaFoldDB" id="A0A1M7Y8T5"/>
<dbReference type="Gene3D" id="3.40.50.150">
    <property type="entry name" value="Vaccinia Virus protein VP39"/>
    <property type="match status" value="1"/>
</dbReference>
<keyword evidence="8 14" id="KW-0808">Transferase</keyword>
<feature type="domain" description="SAM-dependent MTase RsmB/NOP-type" evidence="15">
    <location>
        <begin position="176"/>
        <end position="453"/>
    </location>
</feature>
<proteinExistence type="inferred from homology"/>
<evidence type="ECO:0000256" key="5">
    <source>
        <dbReference type="ARBA" id="ARBA00022490"/>
    </source>
</evidence>
<dbReference type="Pfam" id="PF22458">
    <property type="entry name" value="RsmF-B_ferredox"/>
    <property type="match status" value="1"/>
</dbReference>
<dbReference type="InterPro" id="IPR004573">
    <property type="entry name" value="rRNA_ssu_MeTfrase_B"/>
</dbReference>
<dbReference type="EMBL" id="FRFE01000012">
    <property type="protein sequence ID" value="SHO49055.1"/>
    <property type="molecule type" value="Genomic_DNA"/>
</dbReference>
<feature type="binding site" evidence="14">
    <location>
        <position position="292"/>
    </location>
    <ligand>
        <name>S-adenosyl-L-methionine</name>
        <dbReference type="ChEBI" id="CHEBI:59789"/>
    </ligand>
</feature>
<keyword evidence="9 14" id="KW-0949">S-adenosyl-L-methionine</keyword>
<dbReference type="NCBIfam" id="NF011494">
    <property type="entry name" value="PRK14902.1"/>
    <property type="match status" value="1"/>
</dbReference>
<dbReference type="GO" id="GO:0008649">
    <property type="term" value="F:rRNA methyltransferase activity"/>
    <property type="evidence" value="ECO:0007669"/>
    <property type="project" value="InterPro"/>
</dbReference>
<evidence type="ECO:0000313" key="17">
    <source>
        <dbReference type="Proteomes" id="UP000184603"/>
    </source>
</evidence>
<evidence type="ECO:0000313" key="16">
    <source>
        <dbReference type="EMBL" id="SHO49055.1"/>
    </source>
</evidence>
<dbReference type="InterPro" id="IPR001678">
    <property type="entry name" value="MeTrfase_RsmB-F_NOP2_dom"/>
</dbReference>
<comment type="similarity">
    <text evidence="3 14">Belongs to the class I-like SAM-binding methyltransferase superfamily. RsmB/NOP family.</text>
</comment>
<evidence type="ECO:0000256" key="3">
    <source>
        <dbReference type="ARBA" id="ARBA00007494"/>
    </source>
</evidence>
<organism evidence="16 17">
    <name type="scientific">Desulfopila aestuarii DSM 18488</name>
    <dbReference type="NCBI Taxonomy" id="1121416"/>
    <lineage>
        <taxon>Bacteria</taxon>
        <taxon>Pseudomonadati</taxon>
        <taxon>Thermodesulfobacteriota</taxon>
        <taxon>Desulfobulbia</taxon>
        <taxon>Desulfobulbales</taxon>
        <taxon>Desulfocapsaceae</taxon>
        <taxon>Desulfopila</taxon>
    </lineage>
</organism>
<feature type="active site" description="Nucleophile" evidence="14">
    <location>
        <position position="391"/>
    </location>
</feature>
<dbReference type="InterPro" id="IPR023267">
    <property type="entry name" value="RCMT"/>
</dbReference>
<dbReference type="STRING" id="1121416.SAMN02745220_02657"/>
<accession>A0A1M7Y8T5</accession>
<dbReference type="GO" id="GO:0006355">
    <property type="term" value="P:regulation of DNA-templated transcription"/>
    <property type="evidence" value="ECO:0007669"/>
    <property type="project" value="InterPro"/>
</dbReference>
<keyword evidence="10 14" id="KW-0694">RNA-binding</keyword>
<dbReference type="Gene3D" id="3.30.70.1170">
    <property type="entry name" value="Sun protein, domain 3"/>
    <property type="match status" value="1"/>
</dbReference>
<dbReference type="InterPro" id="IPR049560">
    <property type="entry name" value="MeTrfase_RsmB-F_NOP2_cat"/>
</dbReference>
<dbReference type="InterPro" id="IPR029063">
    <property type="entry name" value="SAM-dependent_MTases_sf"/>
</dbReference>
<evidence type="ECO:0000256" key="14">
    <source>
        <dbReference type="PROSITE-ProRule" id="PRU01023"/>
    </source>
</evidence>
<keyword evidence="5" id="KW-0963">Cytoplasm</keyword>
<dbReference type="Proteomes" id="UP000184603">
    <property type="component" value="Unassembled WGS sequence"/>
</dbReference>
<comment type="caution">
    <text evidence="14">Lacks conserved residue(s) required for the propagation of feature annotation.</text>
</comment>
<dbReference type="GO" id="GO:0003723">
    <property type="term" value="F:RNA binding"/>
    <property type="evidence" value="ECO:0007669"/>
    <property type="project" value="UniProtKB-UniRule"/>
</dbReference>
<evidence type="ECO:0000256" key="1">
    <source>
        <dbReference type="ARBA" id="ARBA00002724"/>
    </source>
</evidence>
<dbReference type="EC" id="2.1.1.176" evidence="4"/>
<dbReference type="SUPFAM" id="SSF53335">
    <property type="entry name" value="S-adenosyl-L-methionine-dependent methyltransferases"/>
    <property type="match status" value="1"/>
</dbReference>
<dbReference type="PROSITE" id="PS51686">
    <property type="entry name" value="SAM_MT_RSMB_NOP"/>
    <property type="match status" value="1"/>
</dbReference>
<dbReference type="InterPro" id="IPR006027">
    <property type="entry name" value="NusB_RsmB_TIM44"/>
</dbReference>
<evidence type="ECO:0000256" key="13">
    <source>
        <dbReference type="ARBA" id="ARBA00047283"/>
    </source>
</evidence>
<name>A0A1M7Y8T5_9BACT</name>
<reference evidence="16 17" key="1">
    <citation type="submission" date="2016-12" db="EMBL/GenBank/DDBJ databases">
        <authorList>
            <person name="Song W.-J."/>
            <person name="Kurnit D.M."/>
        </authorList>
    </citation>
    <scope>NUCLEOTIDE SEQUENCE [LARGE SCALE GENOMIC DNA]</scope>
    <source>
        <strain evidence="16 17">DSM 18488</strain>
    </source>
</reference>
<dbReference type="PANTHER" id="PTHR22807:SF61">
    <property type="entry name" value="NOL1_NOP2_SUN FAMILY PROTEIN _ ANTITERMINATION NUSB DOMAIN-CONTAINING PROTEIN"/>
    <property type="match status" value="1"/>
</dbReference>
<dbReference type="PRINTS" id="PR02008">
    <property type="entry name" value="RCMTFAMILY"/>
</dbReference>
<sequence length="454" mass="50941">MEATRKYPKTSRFAAIETLLRLNRTRYPVKPLFDSVTDECRLIGAERSLAMNLIYGVLRRRDYLDLLIGKLCNRPLDQLEPFVYQALSVGLYQLFCLDRIPESAAVNETVNALKAASLKKHLHGFVNGVLRAATRQRDTLPGPDDTLSSGAPILNHPAWLTDRWRDRYGQDEMERICRVNSREPRLTLRVNTLKIDRNHFANRLQEDGITAIPGHYAPDSLVLTNYQGSISALPGYDEGCFQVQDEAAQLATLLLGPFTSQMAYLDGCAGLGGKTSHILQLMAPNSRVVAVEPEPQRLRLLQENLDRLAPERQLTICPTNLQEYLRTSRLQFDRVLIDAPCSGTGVIGRHPDIRWNRQPDDLIGYQLEQLDLLDNAAELVAPEGVIVYATCSIEIEENQQVMERFLAAHPGFSLTSCRGYLPETAVGFLEGDVFAPRPTGEIDGFFAARFMRTS</sequence>
<evidence type="ECO:0000256" key="12">
    <source>
        <dbReference type="ARBA" id="ARBA00031088"/>
    </source>
</evidence>
<dbReference type="RefSeq" id="WP_073613942.1">
    <property type="nucleotide sequence ID" value="NZ_FRFE01000012.1"/>
</dbReference>
<evidence type="ECO:0000256" key="9">
    <source>
        <dbReference type="ARBA" id="ARBA00022691"/>
    </source>
</evidence>
<dbReference type="NCBIfam" id="TIGR00563">
    <property type="entry name" value="rsmB"/>
    <property type="match status" value="1"/>
</dbReference>
<comment type="catalytic activity">
    <reaction evidence="13">
        <text>cytidine(967) in 16S rRNA + S-adenosyl-L-methionine = 5-methylcytidine(967) in 16S rRNA + S-adenosyl-L-homocysteine + H(+)</text>
        <dbReference type="Rhea" id="RHEA:42748"/>
        <dbReference type="Rhea" id="RHEA-COMP:10219"/>
        <dbReference type="Rhea" id="RHEA-COMP:10220"/>
        <dbReference type="ChEBI" id="CHEBI:15378"/>
        <dbReference type="ChEBI" id="CHEBI:57856"/>
        <dbReference type="ChEBI" id="CHEBI:59789"/>
        <dbReference type="ChEBI" id="CHEBI:74483"/>
        <dbReference type="ChEBI" id="CHEBI:82748"/>
        <dbReference type="EC" id="2.1.1.176"/>
    </reaction>
</comment>
<keyword evidence="7 14" id="KW-0489">Methyltransferase</keyword>
<evidence type="ECO:0000256" key="10">
    <source>
        <dbReference type="ARBA" id="ARBA00022884"/>
    </source>
</evidence>
<dbReference type="SUPFAM" id="SSF48013">
    <property type="entry name" value="NusB-like"/>
    <property type="match status" value="1"/>
</dbReference>
<dbReference type="OrthoDB" id="9810297at2"/>
<evidence type="ECO:0000256" key="7">
    <source>
        <dbReference type="ARBA" id="ARBA00022603"/>
    </source>
</evidence>
<dbReference type="InterPro" id="IPR054728">
    <property type="entry name" value="RsmB-like_ferredoxin"/>
</dbReference>
<evidence type="ECO:0000256" key="6">
    <source>
        <dbReference type="ARBA" id="ARBA00022552"/>
    </source>
</evidence>
<evidence type="ECO:0000256" key="11">
    <source>
        <dbReference type="ARBA" id="ARBA00030399"/>
    </source>
</evidence>
<protein>
    <recommendedName>
        <fullName evidence="4">16S rRNA (cytosine(967)-C(5))-methyltransferase</fullName>
        <ecNumber evidence="4">2.1.1.176</ecNumber>
    </recommendedName>
    <alternativeName>
        <fullName evidence="11">16S rRNA m5C967 methyltransferase</fullName>
    </alternativeName>
    <alternativeName>
        <fullName evidence="12">rRNA (cytosine-C(5)-)-methyltransferase RsmB</fullName>
    </alternativeName>
</protein>
<keyword evidence="17" id="KW-1185">Reference proteome</keyword>
<dbReference type="Pfam" id="PF01189">
    <property type="entry name" value="Methyltr_RsmB-F"/>
    <property type="match status" value="1"/>
</dbReference>
<dbReference type="Pfam" id="PF01029">
    <property type="entry name" value="NusB"/>
    <property type="match status" value="1"/>
</dbReference>
<feature type="binding site" evidence="14">
    <location>
        <position position="338"/>
    </location>
    <ligand>
        <name>S-adenosyl-L-methionine</name>
        <dbReference type="ChEBI" id="CHEBI:59789"/>
    </ligand>
</feature>
<dbReference type="InterPro" id="IPR035926">
    <property type="entry name" value="NusB-like_sf"/>
</dbReference>
<keyword evidence="6" id="KW-0698">rRNA processing</keyword>
<dbReference type="Gene3D" id="1.10.940.10">
    <property type="entry name" value="NusB-like"/>
    <property type="match status" value="1"/>
</dbReference>